<keyword evidence="1" id="KW-0812">Transmembrane</keyword>
<feature type="transmembrane region" description="Helical" evidence="1">
    <location>
        <begin position="36"/>
        <end position="57"/>
    </location>
</feature>
<dbReference type="EMBL" id="CP013694">
    <property type="protein sequence ID" value="ALU28904.1"/>
    <property type="molecule type" value="Genomic_DNA"/>
</dbReference>
<dbReference type="EMBL" id="CP013695">
    <property type="protein sequence ID" value="ALU31629.1"/>
    <property type="molecule type" value="Genomic_DNA"/>
</dbReference>
<evidence type="ECO:0000313" key="3">
    <source>
        <dbReference type="EMBL" id="ALU31629.1"/>
    </source>
</evidence>
<evidence type="ECO:0000313" key="2">
    <source>
        <dbReference type="EMBL" id="ALU28904.1"/>
    </source>
</evidence>
<dbReference type="OMA" id="NPYNWKF"/>
<dbReference type="InterPro" id="IPR009198">
    <property type="entry name" value="UCP014484_TM"/>
</dbReference>
<dbReference type="PIRSF" id="PIRSF014484">
    <property type="entry name" value="UCP014484"/>
    <property type="match status" value="1"/>
</dbReference>
<dbReference type="Pfam" id="PF09973">
    <property type="entry name" value="DUF2208"/>
    <property type="match status" value="1"/>
</dbReference>
<dbReference type="OrthoDB" id="33069at2157"/>
<dbReference type="AlphaFoldDB" id="A0A0U3GKN1"/>
<dbReference type="GeneID" id="14551337"/>
<accession>A0A0U3GKN1</accession>
<gene>
    <name evidence="2" type="ORF">ATY89_02290</name>
    <name evidence="3" type="ORF">ATZ20_05325</name>
</gene>
<name>A0A0U3GKN1_9CREN</name>
<reference evidence="4 5" key="1">
    <citation type="submission" date="2015-12" db="EMBL/GenBank/DDBJ databases">
        <title>A stable core within a dynamic pangenome in Sulfolobus acidocaldarius.</title>
        <authorList>
            <person name="Anderson R."/>
            <person name="Kouris A."/>
            <person name="Seward C."/>
            <person name="Campbell K."/>
            <person name="Whitaker R."/>
        </authorList>
    </citation>
    <scope>NUCLEOTIDE SEQUENCE [LARGE SCALE GENOMIC DNA]</scope>
    <source>
        <strain evidence="2 5">GG12-C01-09</strain>
        <strain evidence="3 4">NG05B_CO5_07</strain>
    </source>
</reference>
<feature type="transmembrane region" description="Helical" evidence="1">
    <location>
        <begin position="12"/>
        <end position="30"/>
    </location>
</feature>
<dbReference type="Proteomes" id="UP000065473">
    <property type="component" value="Chromosome"/>
</dbReference>
<feature type="transmembrane region" description="Helical" evidence="1">
    <location>
        <begin position="109"/>
        <end position="131"/>
    </location>
</feature>
<protein>
    <recommendedName>
        <fullName evidence="6">DUF2208 domain-containing protein</fullName>
    </recommendedName>
</protein>
<dbReference type="Proteomes" id="UP000060043">
    <property type="component" value="Chromosome"/>
</dbReference>
<keyword evidence="1" id="KW-0472">Membrane</keyword>
<keyword evidence="1" id="KW-1133">Transmembrane helix</keyword>
<dbReference type="DNASU" id="3472660"/>
<dbReference type="STRING" id="1435377.SUSAZ_03730"/>
<evidence type="ECO:0008006" key="6">
    <source>
        <dbReference type="Google" id="ProtNLM"/>
    </source>
</evidence>
<evidence type="ECO:0000313" key="4">
    <source>
        <dbReference type="Proteomes" id="UP000060043"/>
    </source>
</evidence>
<organism evidence="2 5">
    <name type="scientific">Sulfolobus acidocaldarius</name>
    <dbReference type="NCBI Taxonomy" id="2285"/>
    <lineage>
        <taxon>Archaea</taxon>
        <taxon>Thermoproteota</taxon>
        <taxon>Thermoprotei</taxon>
        <taxon>Sulfolobales</taxon>
        <taxon>Sulfolobaceae</taxon>
        <taxon>Sulfolobus</taxon>
    </lineage>
</organism>
<proteinExistence type="predicted"/>
<evidence type="ECO:0000313" key="5">
    <source>
        <dbReference type="Proteomes" id="UP000065473"/>
    </source>
</evidence>
<sequence length="254" mass="29836">MSNQNQPYNPYNWKMILLSQTSIVIISFVLSLYSQYFLPVYIAYLIIYFIIMTTIMARSNPMLSERKYLSEIVNARTILEEKKAGELIQNDEEYIKKFQAITSANLKSFGIMFVYLIVILIFYNFVVLRYVSSVTQIQKLIVFLVYSEALFLFGMFVNRRIMRVQMMEVMAPFTYKITEKGIVSTDRSAVFLHSRHLVNASIVENRDKKYVEISPTTLKLPYKLRLYSNDIDRILDAINRVKRLELKRQQSSSS</sequence>
<feature type="transmembrane region" description="Helical" evidence="1">
    <location>
        <begin position="137"/>
        <end position="157"/>
    </location>
</feature>
<dbReference type="RefSeq" id="WP_011277693.1">
    <property type="nucleotide sequence ID" value="NZ_BHWZ01000001.1"/>
</dbReference>
<dbReference type="PaxDb" id="1435377-SUSAZ_03730"/>
<evidence type="ECO:0000256" key="1">
    <source>
        <dbReference type="SAM" id="Phobius"/>
    </source>
</evidence>